<dbReference type="SMART" id="SM00387">
    <property type="entry name" value="HATPase_c"/>
    <property type="match status" value="1"/>
</dbReference>
<dbReference type="InterPro" id="IPR003594">
    <property type="entry name" value="HATPase_dom"/>
</dbReference>
<dbReference type="InterPro" id="IPR036890">
    <property type="entry name" value="HATPase_C_sf"/>
</dbReference>
<dbReference type="Pfam" id="PF02518">
    <property type="entry name" value="HATPase_c"/>
    <property type="match status" value="1"/>
</dbReference>
<feature type="transmembrane region" description="Helical" evidence="7">
    <location>
        <begin position="144"/>
        <end position="167"/>
    </location>
</feature>
<feature type="transmembrane region" description="Helical" evidence="7">
    <location>
        <begin position="75"/>
        <end position="98"/>
    </location>
</feature>
<dbReference type="InterPro" id="IPR036097">
    <property type="entry name" value="HisK_dim/P_sf"/>
</dbReference>
<evidence type="ECO:0000256" key="4">
    <source>
        <dbReference type="ARBA" id="ARBA00022553"/>
    </source>
</evidence>
<sequence>MTDFLNTGYNIELVIISILIAVLASYTAIDMAGRVTATQGRSQIAWLASGAAAMGTGIWSMHFIGMLAFRLPVLVYYDFLMVIISVLPAIIASGLALFLVSRSTLGWFKLLRGSLLMGFGITSMHYIGMAAMHTSAVMHYDARLVILSMIIAIAVSYVGLFLVFKLREETTSNQIWKKLPAAIIMGSAIPTMHYTGMAAAGFMPMPNMLRGSTLQPPENIVTLTGAVVIGTLLILGLALLTAFFDRRMAAQIIYAQAIQESQTYLKTILEGIQVGVLVIDGESQIRSSNRAILDLLNVSTESQLQHLWDKAVATHLDSSEFNPSSDGSSGGSSGSSSDSASDYSENWLLYTIQPLLQKIIAKQLIQNTIVYVETSPHQAPTALLVNAVPLQLANTSPTQMVCTFSEITGLKKTEKRLKESEAKFRGLATQEELLNHLSNQIRQSLNLPTILQTAVSEVRELFETDRALIYQFDPNWHGQVVLEDVAEPWLPTIGEAADDCFPEEYLKRYRNGGIRAMNNILEAGLNPEHLQFLERLRVQANLIVPIIVSGQLWGLLIVHQCSGPRVWKEEECNLLNRLGGQLGIAIQQSDLYTKAEQNAMQAQAQAQQLRESEAQLKQQAQALQQTLQELQKLQLQLVQSEKMSSLGQLVAGVAHEINNPVNFIHGNLAHVREYAQYLLNHVELYQKHYPNPAQEIQEAAEEIELEFLQEDLTKILNSMKVGTDRIRQIVLSLRKFSRMDEADFKAVDIHEGIDSTLMILQCQLKPRPEHSEIEVIRDYAELPLVECYPGQLNQVLMNILTNAIDALKDANEKNANEKNANQNPTPQDIKKNSPPQITIRTALIDDQWVKITIADNGPGIPETVKEQIFNPFFTTKPIGKGTGMGLSISYQIIIKKHGGKLDCFSSPHQGTEFVIQIPIQQQMASGIGN</sequence>
<dbReference type="InterPro" id="IPR004358">
    <property type="entry name" value="Sig_transdc_His_kin-like_C"/>
</dbReference>
<dbReference type="InterPro" id="IPR003018">
    <property type="entry name" value="GAF"/>
</dbReference>
<evidence type="ECO:0000256" key="3">
    <source>
        <dbReference type="ARBA" id="ARBA00012438"/>
    </source>
</evidence>
<keyword evidence="8" id="KW-0175">Coiled coil</keyword>
<dbReference type="SMART" id="SM00388">
    <property type="entry name" value="HisKA"/>
    <property type="match status" value="1"/>
</dbReference>
<keyword evidence="7" id="KW-0472">Membrane</keyword>
<keyword evidence="7" id="KW-0812">Transmembrane</keyword>
<dbReference type="InterPro" id="IPR035965">
    <property type="entry name" value="PAS-like_dom_sf"/>
</dbReference>
<dbReference type="AlphaFoldDB" id="A0A0M2Q0Z3"/>
<dbReference type="InterPro" id="IPR005467">
    <property type="entry name" value="His_kinase_dom"/>
</dbReference>
<dbReference type="RefSeq" id="WP_017714470.1">
    <property type="nucleotide sequence ID" value="NZ_KB235944.1"/>
</dbReference>
<dbReference type="eggNOG" id="COG4191">
    <property type="taxonomic scope" value="Bacteria"/>
</dbReference>
<comment type="caution">
    <text evidence="13">The sequence shown here is derived from an EMBL/GenBank/DDBJ whole genome shotgun (WGS) entry which is preliminary data.</text>
</comment>
<feature type="region of interest" description="Disordered" evidence="9">
    <location>
        <begin position="319"/>
        <end position="338"/>
    </location>
</feature>
<dbReference type="STRING" id="317619.GCA_000332315_04369"/>
<keyword evidence="5" id="KW-0418">Kinase</keyword>
<accession>A0A0M2Q0Z3</accession>
<dbReference type="InterPro" id="IPR029016">
    <property type="entry name" value="GAF-like_dom_sf"/>
</dbReference>
<name>A0A0M2Q0Z3_PROHO</name>
<evidence type="ECO:0000256" key="9">
    <source>
        <dbReference type="SAM" id="MobiDB-lite"/>
    </source>
</evidence>
<evidence type="ECO:0000256" key="1">
    <source>
        <dbReference type="ARBA" id="ARBA00000085"/>
    </source>
</evidence>
<dbReference type="CDD" id="cd00082">
    <property type="entry name" value="HisKA"/>
    <property type="match status" value="1"/>
</dbReference>
<feature type="domain" description="MHYT" evidence="12">
    <location>
        <begin position="9"/>
        <end position="203"/>
    </location>
</feature>
<feature type="transmembrane region" description="Helical" evidence="7">
    <location>
        <begin position="13"/>
        <end position="32"/>
    </location>
</feature>
<dbReference type="PANTHER" id="PTHR43065:SF50">
    <property type="entry name" value="HISTIDINE KINASE"/>
    <property type="match status" value="1"/>
</dbReference>
<dbReference type="GO" id="GO:0016020">
    <property type="term" value="C:membrane"/>
    <property type="evidence" value="ECO:0007669"/>
    <property type="project" value="UniProtKB-UniRule"/>
</dbReference>
<dbReference type="InterPro" id="IPR005330">
    <property type="entry name" value="MHYT_dom"/>
</dbReference>
<dbReference type="Proteomes" id="UP000034681">
    <property type="component" value="Unassembled WGS sequence"/>
</dbReference>
<dbReference type="OrthoDB" id="9773246at2"/>
<protein>
    <recommendedName>
        <fullName evidence="3">histidine kinase</fullName>
        <ecNumber evidence="3">2.7.13.3</ecNumber>
    </recommendedName>
</protein>
<keyword evidence="6" id="KW-0902">Two-component regulatory system</keyword>
<feature type="domain" description="Phytochrome chromophore attachment site" evidence="10">
    <location>
        <begin position="446"/>
        <end position="581"/>
    </location>
</feature>
<reference evidence="13" key="1">
    <citation type="submission" date="2012-04" db="EMBL/GenBank/DDBJ databases">
        <authorList>
            <person name="Borisov I.G."/>
            <person name="Ivanikova N.V."/>
            <person name="Pinevich A.V."/>
        </authorList>
    </citation>
    <scope>NUCLEOTIDE SEQUENCE [LARGE SCALE GENOMIC DNA]</scope>
    <source>
        <strain evidence="13">CALU 1027</strain>
    </source>
</reference>
<dbReference type="PRINTS" id="PR00344">
    <property type="entry name" value="BCTRLSENSOR"/>
</dbReference>
<feature type="transmembrane region" description="Helical" evidence="7">
    <location>
        <begin position="220"/>
        <end position="244"/>
    </location>
</feature>
<dbReference type="PROSITE" id="PS50109">
    <property type="entry name" value="HIS_KIN"/>
    <property type="match status" value="1"/>
</dbReference>
<dbReference type="Pfam" id="PF01590">
    <property type="entry name" value="GAF"/>
    <property type="match status" value="1"/>
</dbReference>
<evidence type="ECO:0000256" key="7">
    <source>
        <dbReference type="PROSITE-ProRule" id="PRU00244"/>
    </source>
</evidence>
<dbReference type="SUPFAM" id="SSF55785">
    <property type="entry name" value="PYP-like sensor domain (PAS domain)"/>
    <property type="match status" value="1"/>
</dbReference>
<dbReference type="PROSITE" id="PS50924">
    <property type="entry name" value="MHYT"/>
    <property type="match status" value="1"/>
</dbReference>
<evidence type="ECO:0000313" key="13">
    <source>
        <dbReference type="EMBL" id="KKJ00629.1"/>
    </source>
</evidence>
<dbReference type="PROSITE" id="PS50046">
    <property type="entry name" value="PHYTOCHROME_2"/>
    <property type="match status" value="1"/>
</dbReference>
<dbReference type="SMART" id="SM00065">
    <property type="entry name" value="GAF"/>
    <property type="match status" value="1"/>
</dbReference>
<dbReference type="PANTHER" id="PTHR43065">
    <property type="entry name" value="SENSOR HISTIDINE KINASE"/>
    <property type="match status" value="1"/>
</dbReference>
<evidence type="ECO:0000259" key="11">
    <source>
        <dbReference type="PROSITE" id="PS50109"/>
    </source>
</evidence>
<dbReference type="SUPFAM" id="SSF55874">
    <property type="entry name" value="ATPase domain of HSP90 chaperone/DNA topoisomerase II/histidine kinase"/>
    <property type="match status" value="1"/>
</dbReference>
<organism evidence="13 14">
    <name type="scientific">Prochlorothrix hollandica PCC 9006 = CALU 1027</name>
    <dbReference type="NCBI Taxonomy" id="317619"/>
    <lineage>
        <taxon>Bacteria</taxon>
        <taxon>Bacillati</taxon>
        <taxon>Cyanobacteriota</taxon>
        <taxon>Cyanophyceae</taxon>
        <taxon>Prochlorotrichales</taxon>
        <taxon>Prochlorotrichaceae</taxon>
        <taxon>Prochlorothrix</taxon>
    </lineage>
</organism>
<dbReference type="InterPro" id="IPR016132">
    <property type="entry name" value="Phyto_chromo_attachment"/>
</dbReference>
<evidence type="ECO:0000313" key="14">
    <source>
        <dbReference type="Proteomes" id="UP000034681"/>
    </source>
</evidence>
<evidence type="ECO:0000256" key="5">
    <source>
        <dbReference type="ARBA" id="ARBA00022777"/>
    </source>
</evidence>
<feature type="transmembrane region" description="Helical" evidence="7">
    <location>
        <begin position="44"/>
        <end position="69"/>
    </location>
</feature>
<evidence type="ECO:0000256" key="6">
    <source>
        <dbReference type="ARBA" id="ARBA00023012"/>
    </source>
</evidence>
<dbReference type="InterPro" id="IPR003661">
    <property type="entry name" value="HisK_dim/P_dom"/>
</dbReference>
<dbReference type="Pfam" id="PF03707">
    <property type="entry name" value="MHYT"/>
    <property type="match status" value="2"/>
</dbReference>
<feature type="coiled-coil region" evidence="8">
    <location>
        <begin position="592"/>
        <end position="643"/>
    </location>
</feature>
<dbReference type="SUPFAM" id="SSF55781">
    <property type="entry name" value="GAF domain-like"/>
    <property type="match status" value="1"/>
</dbReference>
<feature type="transmembrane region" description="Helical" evidence="7">
    <location>
        <begin position="179"/>
        <end position="200"/>
    </location>
</feature>
<feature type="transmembrane region" description="Helical" evidence="7">
    <location>
        <begin position="110"/>
        <end position="132"/>
    </location>
</feature>
<dbReference type="EC" id="2.7.13.3" evidence="3"/>
<evidence type="ECO:0000259" key="12">
    <source>
        <dbReference type="PROSITE" id="PS50924"/>
    </source>
</evidence>
<feature type="domain" description="Histidine kinase" evidence="11">
    <location>
        <begin position="652"/>
        <end position="921"/>
    </location>
</feature>
<evidence type="ECO:0000256" key="8">
    <source>
        <dbReference type="SAM" id="Coils"/>
    </source>
</evidence>
<evidence type="ECO:0000256" key="2">
    <source>
        <dbReference type="ARBA" id="ARBA00006402"/>
    </source>
</evidence>
<keyword evidence="14" id="KW-1185">Reference proteome</keyword>
<dbReference type="Gene3D" id="1.10.287.130">
    <property type="match status" value="1"/>
</dbReference>
<gene>
    <name evidence="13" type="ORF">PROH_04800</name>
</gene>
<comment type="similarity">
    <text evidence="2">In the N-terminal section; belongs to the phytochrome family.</text>
</comment>
<evidence type="ECO:0000259" key="10">
    <source>
        <dbReference type="PROSITE" id="PS50046"/>
    </source>
</evidence>
<dbReference type="Gene3D" id="3.30.450.40">
    <property type="match status" value="1"/>
</dbReference>
<dbReference type="EMBL" id="AJTX02000003">
    <property type="protein sequence ID" value="KKJ00629.1"/>
    <property type="molecule type" value="Genomic_DNA"/>
</dbReference>
<keyword evidence="4" id="KW-0597">Phosphoprotein</keyword>
<proteinExistence type="inferred from homology"/>
<comment type="catalytic activity">
    <reaction evidence="1">
        <text>ATP + protein L-histidine = ADP + protein N-phospho-L-histidine.</text>
        <dbReference type="EC" id="2.7.13.3"/>
    </reaction>
</comment>
<keyword evidence="5" id="KW-0808">Transferase</keyword>
<dbReference type="Gene3D" id="3.30.565.10">
    <property type="entry name" value="Histidine kinase-like ATPase, C-terminal domain"/>
    <property type="match status" value="1"/>
</dbReference>
<dbReference type="SUPFAM" id="SSF47384">
    <property type="entry name" value="Homodimeric domain of signal transducing histidine kinase"/>
    <property type="match status" value="1"/>
</dbReference>
<dbReference type="GO" id="GO:0000155">
    <property type="term" value="F:phosphorelay sensor kinase activity"/>
    <property type="evidence" value="ECO:0007669"/>
    <property type="project" value="InterPro"/>
</dbReference>
<dbReference type="Gene3D" id="3.30.450.20">
    <property type="entry name" value="PAS domain"/>
    <property type="match status" value="1"/>
</dbReference>
<keyword evidence="7" id="KW-1133">Transmembrane helix</keyword>